<dbReference type="PANTHER" id="PTHR42848:SF1">
    <property type="entry name" value="HOLLIDAY JUNCTION BRANCH MIGRATION COMPLEX SUBUNIT RUVB"/>
    <property type="match status" value="1"/>
</dbReference>
<dbReference type="InterPro" id="IPR008823">
    <property type="entry name" value="RuvB_wg_C"/>
</dbReference>
<sequence length="78" mass="8754">MSIIDNFGGGPVGIETLAYFIGEELGTIEDVYEPYLLQKGFILRTPRGRVATDKAYAHLKRRRGKSKKIEQVGIDLKD</sequence>
<dbReference type="GO" id="GO:0003677">
    <property type="term" value="F:DNA binding"/>
    <property type="evidence" value="ECO:0007669"/>
    <property type="project" value="InterPro"/>
</dbReference>
<evidence type="ECO:0000259" key="1">
    <source>
        <dbReference type="Pfam" id="PF05491"/>
    </source>
</evidence>
<dbReference type="InterPro" id="IPR004605">
    <property type="entry name" value="DNA_helicase_Holl-junc_RuvB"/>
</dbReference>
<dbReference type="Pfam" id="PF05491">
    <property type="entry name" value="WHD_RuvB"/>
    <property type="match status" value="1"/>
</dbReference>
<dbReference type="Gene3D" id="1.10.10.10">
    <property type="entry name" value="Winged helix-like DNA-binding domain superfamily/Winged helix DNA-binding domain"/>
    <property type="match status" value="1"/>
</dbReference>
<accession>A0A645E6K5</accession>
<keyword evidence="2" id="KW-0347">Helicase</keyword>
<dbReference type="EMBL" id="VSSQ01042589">
    <property type="protein sequence ID" value="MPM96192.1"/>
    <property type="molecule type" value="Genomic_DNA"/>
</dbReference>
<dbReference type="GO" id="GO:0005524">
    <property type="term" value="F:ATP binding"/>
    <property type="evidence" value="ECO:0007669"/>
    <property type="project" value="InterPro"/>
</dbReference>
<keyword evidence="2" id="KW-0378">Hydrolase</keyword>
<feature type="domain" description="RuvB winged helix C-terminal" evidence="1">
    <location>
        <begin position="3"/>
        <end position="60"/>
    </location>
</feature>
<comment type="caution">
    <text evidence="2">The sequence shown here is derived from an EMBL/GenBank/DDBJ whole genome shotgun (WGS) entry which is preliminary data.</text>
</comment>
<reference evidence="2" key="1">
    <citation type="submission" date="2019-08" db="EMBL/GenBank/DDBJ databases">
        <authorList>
            <person name="Kucharzyk K."/>
            <person name="Murdoch R.W."/>
            <person name="Higgins S."/>
            <person name="Loffler F."/>
        </authorList>
    </citation>
    <scope>NUCLEOTIDE SEQUENCE</scope>
</reference>
<dbReference type="GO" id="GO:0006310">
    <property type="term" value="P:DNA recombination"/>
    <property type="evidence" value="ECO:0007669"/>
    <property type="project" value="InterPro"/>
</dbReference>
<keyword evidence="2" id="KW-0547">Nucleotide-binding</keyword>
<proteinExistence type="predicted"/>
<dbReference type="GO" id="GO:0006281">
    <property type="term" value="P:DNA repair"/>
    <property type="evidence" value="ECO:0007669"/>
    <property type="project" value="InterPro"/>
</dbReference>
<organism evidence="2">
    <name type="scientific">bioreactor metagenome</name>
    <dbReference type="NCBI Taxonomy" id="1076179"/>
    <lineage>
        <taxon>unclassified sequences</taxon>
        <taxon>metagenomes</taxon>
        <taxon>ecological metagenomes</taxon>
    </lineage>
</organism>
<dbReference type="EC" id="3.6.4.12" evidence="2"/>
<dbReference type="GO" id="GO:0009378">
    <property type="term" value="F:four-way junction helicase activity"/>
    <property type="evidence" value="ECO:0007669"/>
    <property type="project" value="InterPro"/>
</dbReference>
<keyword evidence="2" id="KW-0067">ATP-binding</keyword>
<dbReference type="InterPro" id="IPR036390">
    <property type="entry name" value="WH_DNA-bd_sf"/>
</dbReference>
<evidence type="ECO:0000313" key="2">
    <source>
        <dbReference type="EMBL" id="MPM96192.1"/>
    </source>
</evidence>
<dbReference type="PANTHER" id="PTHR42848">
    <property type="match status" value="1"/>
</dbReference>
<dbReference type="InterPro" id="IPR036388">
    <property type="entry name" value="WH-like_DNA-bd_sf"/>
</dbReference>
<dbReference type="AlphaFoldDB" id="A0A645E6K5"/>
<gene>
    <name evidence="2" type="primary">ruvB_58</name>
    <name evidence="2" type="ORF">SDC9_143350</name>
</gene>
<dbReference type="GO" id="GO:0016787">
    <property type="term" value="F:hydrolase activity"/>
    <property type="evidence" value="ECO:0007669"/>
    <property type="project" value="UniProtKB-KW"/>
</dbReference>
<protein>
    <submittedName>
        <fullName evidence="2">Holliday junction ATP-dependent DNA helicase RuvB</fullName>
        <ecNumber evidence="2">3.6.4.12</ecNumber>
    </submittedName>
</protein>
<dbReference type="SUPFAM" id="SSF46785">
    <property type="entry name" value="Winged helix' DNA-binding domain"/>
    <property type="match status" value="1"/>
</dbReference>
<name>A0A645E6K5_9ZZZZ</name>